<evidence type="ECO:0000256" key="1">
    <source>
        <dbReference type="ARBA" id="ARBA00001946"/>
    </source>
</evidence>
<protein>
    <recommendedName>
        <fullName evidence="4">Ribonuclease G</fullName>
    </recommendedName>
</protein>
<evidence type="ECO:0000313" key="17">
    <source>
        <dbReference type="EMBL" id="BBB33249.1"/>
    </source>
</evidence>
<comment type="subcellular location">
    <subcellularLocation>
        <location evidence="2">Cytoplasm</location>
    </subcellularLocation>
</comment>
<keyword evidence="7" id="KW-0820">tRNA-binding</keyword>
<accession>A0A7R6PIJ2</accession>
<dbReference type="InterPro" id="IPR012340">
    <property type="entry name" value="NA-bd_OB-fold"/>
</dbReference>
<dbReference type="GO" id="GO:0008033">
    <property type="term" value="P:tRNA processing"/>
    <property type="evidence" value="ECO:0007669"/>
    <property type="project" value="UniProtKB-KW"/>
</dbReference>
<dbReference type="InterPro" id="IPR003029">
    <property type="entry name" value="S1_domain"/>
</dbReference>
<dbReference type="NCBIfam" id="TIGR00757">
    <property type="entry name" value="RNaseEG"/>
    <property type="match status" value="1"/>
</dbReference>
<keyword evidence="14" id="KW-0460">Magnesium</keyword>
<keyword evidence="9" id="KW-0540">Nuclease</keyword>
<evidence type="ECO:0000256" key="11">
    <source>
        <dbReference type="ARBA" id="ARBA00022730"/>
    </source>
</evidence>
<keyword evidence="10" id="KW-0479">Metal-binding</keyword>
<keyword evidence="13" id="KW-0378">Hydrolase</keyword>
<dbReference type="KEGG" id="thyd:TTHT_1784"/>
<dbReference type="PANTHER" id="PTHR30001:SF0">
    <property type="entry name" value="RIBONUCLEASE G"/>
    <property type="match status" value="1"/>
</dbReference>
<sequence length="501" mass="58223">MIREILVNSTNQETRIALIENNKLVEVFVERRFNRGIVGNIYKGKVTKVLPGMQSAFVNIGLDRDAFLYVGDISENILNIEEFIDEENIEDTDDEKVTSHSDVHIEDLLREGQEILVQIAKEPIGTKGPRITAHISLPGRYLVYMPTISHIGVSRKIEDEEERERLKQIMEKIKKGTGGYIVRTAAEGMDEEALKQDVELLQKIWKEIIQKTENSRAPKLIHEELGLLEKVIRDYFTDDTTLMLVDNETAYQQTIQFLDKINSRWINRVKLYTKKQPIFELYDIESQIEGALRSKVWLKSGGYIVINQTEALVSIDVNTGRYIGKKSLEETVFKTNKEAVSEIVRQIRLRNLGGIIVVDFIDMEEEEHRKEVLDLLENELKKDKSRTNVLTIEEIGLVAITRKRVKQSLERELTQVCPYCRGTGRVKSIPTILLEIQREIINRIVINYDRDITIRVHPYIGEYLKNDNYFIVKELTEYFNIRINVKEDPNLHLEEYDIVFN</sequence>
<evidence type="ECO:0000256" key="4">
    <source>
        <dbReference type="ARBA" id="ARBA00017719"/>
    </source>
</evidence>
<dbReference type="GO" id="GO:0004540">
    <property type="term" value="F:RNA nuclease activity"/>
    <property type="evidence" value="ECO:0007669"/>
    <property type="project" value="InterPro"/>
</dbReference>
<evidence type="ECO:0000256" key="5">
    <source>
        <dbReference type="ARBA" id="ARBA00022490"/>
    </source>
</evidence>
<evidence type="ECO:0000256" key="8">
    <source>
        <dbReference type="ARBA" id="ARBA00022694"/>
    </source>
</evidence>
<keyword evidence="18" id="KW-1185">Reference proteome</keyword>
<gene>
    <name evidence="17" type="primary">rng</name>
    <name evidence="17" type="ORF">TTHT_1784</name>
</gene>
<dbReference type="AlphaFoldDB" id="A0A7R6PIJ2"/>
<name>A0A7R6PIJ2_9BACT</name>
<evidence type="ECO:0000256" key="10">
    <source>
        <dbReference type="ARBA" id="ARBA00022723"/>
    </source>
</evidence>
<evidence type="ECO:0000259" key="16">
    <source>
        <dbReference type="PROSITE" id="PS50126"/>
    </source>
</evidence>
<evidence type="ECO:0000256" key="12">
    <source>
        <dbReference type="ARBA" id="ARBA00022759"/>
    </source>
</evidence>
<evidence type="ECO:0000256" key="2">
    <source>
        <dbReference type="ARBA" id="ARBA00004496"/>
    </source>
</evidence>
<dbReference type="RefSeq" id="WP_201327554.1">
    <property type="nucleotide sequence ID" value="NZ_AP017470.1"/>
</dbReference>
<dbReference type="InterPro" id="IPR004659">
    <property type="entry name" value="RNase_E/G"/>
</dbReference>
<evidence type="ECO:0000256" key="6">
    <source>
        <dbReference type="ARBA" id="ARBA00022552"/>
    </source>
</evidence>
<keyword evidence="8" id="KW-0819">tRNA processing</keyword>
<evidence type="ECO:0000256" key="9">
    <source>
        <dbReference type="ARBA" id="ARBA00022722"/>
    </source>
</evidence>
<dbReference type="SMART" id="SM00316">
    <property type="entry name" value="S1"/>
    <property type="match status" value="1"/>
</dbReference>
<evidence type="ECO:0000256" key="3">
    <source>
        <dbReference type="ARBA" id="ARBA00005663"/>
    </source>
</evidence>
<dbReference type="Pfam" id="PF10150">
    <property type="entry name" value="RNase_E_G"/>
    <property type="match status" value="1"/>
</dbReference>
<dbReference type="InterPro" id="IPR019307">
    <property type="entry name" value="RNA-bd_AU-1/RNase_E/G"/>
</dbReference>
<dbReference type="Gene3D" id="2.40.50.140">
    <property type="entry name" value="Nucleic acid-binding proteins"/>
    <property type="match status" value="1"/>
</dbReference>
<evidence type="ECO:0000313" key="18">
    <source>
        <dbReference type="Proteomes" id="UP000595564"/>
    </source>
</evidence>
<reference evidence="17 18" key="1">
    <citation type="journal article" date="2012" name="Extremophiles">
        <title>Thermotomaculum hydrothermale gen. nov., sp. nov., a novel heterotrophic thermophile within the phylum Acidobacteria from a deep-sea hydrothermal vent chimney in the Southern Okinawa Trough.</title>
        <authorList>
            <person name="Izumi H."/>
            <person name="Nunoura T."/>
            <person name="Miyazaki M."/>
            <person name="Mino S."/>
            <person name="Toki T."/>
            <person name="Takai K."/>
            <person name="Sako Y."/>
            <person name="Sawabe T."/>
            <person name="Nakagawa S."/>
        </authorList>
    </citation>
    <scope>NUCLEOTIDE SEQUENCE [LARGE SCALE GENOMIC DNA]</scope>
    <source>
        <strain evidence="17 18">AC55</strain>
    </source>
</reference>
<dbReference type="Pfam" id="PF20833">
    <property type="entry name" value="RNase_E_G_Thio"/>
    <property type="match status" value="1"/>
</dbReference>
<proteinExistence type="inferred from homology"/>
<dbReference type="PROSITE" id="PS50126">
    <property type="entry name" value="S1"/>
    <property type="match status" value="1"/>
</dbReference>
<evidence type="ECO:0000256" key="7">
    <source>
        <dbReference type="ARBA" id="ARBA00022555"/>
    </source>
</evidence>
<dbReference type="PANTHER" id="PTHR30001">
    <property type="entry name" value="RIBONUCLEASE"/>
    <property type="match status" value="1"/>
</dbReference>
<keyword evidence="12" id="KW-0255">Endonuclease</keyword>
<organism evidence="17 18">
    <name type="scientific">Thermotomaculum hydrothermale</name>
    <dbReference type="NCBI Taxonomy" id="981385"/>
    <lineage>
        <taxon>Bacteria</taxon>
        <taxon>Pseudomonadati</taxon>
        <taxon>Acidobacteriota</taxon>
        <taxon>Holophagae</taxon>
        <taxon>Thermotomaculales</taxon>
        <taxon>Thermotomaculaceae</taxon>
        <taxon>Thermotomaculum</taxon>
    </lineage>
</organism>
<feature type="domain" description="S1 motif" evidence="16">
    <location>
        <begin position="39"/>
        <end position="140"/>
    </location>
</feature>
<dbReference type="GO" id="GO:0019843">
    <property type="term" value="F:rRNA binding"/>
    <property type="evidence" value="ECO:0007669"/>
    <property type="project" value="UniProtKB-KW"/>
</dbReference>
<dbReference type="SUPFAM" id="SSF50249">
    <property type="entry name" value="Nucleic acid-binding proteins"/>
    <property type="match status" value="1"/>
</dbReference>
<keyword evidence="5" id="KW-0963">Cytoplasm</keyword>
<comment type="similarity">
    <text evidence="3">Belongs to the RNase E/G family. RNase G subfamily.</text>
</comment>
<dbReference type="InterPro" id="IPR048583">
    <property type="entry name" value="RNase_E_G_thioredoxin-like"/>
</dbReference>
<dbReference type="GO" id="GO:0046872">
    <property type="term" value="F:metal ion binding"/>
    <property type="evidence" value="ECO:0007669"/>
    <property type="project" value="UniProtKB-KW"/>
</dbReference>
<dbReference type="GO" id="GO:0016787">
    <property type="term" value="F:hydrolase activity"/>
    <property type="evidence" value="ECO:0007669"/>
    <property type="project" value="UniProtKB-KW"/>
</dbReference>
<dbReference type="Proteomes" id="UP000595564">
    <property type="component" value="Chromosome"/>
</dbReference>
<dbReference type="GO" id="GO:0000049">
    <property type="term" value="F:tRNA binding"/>
    <property type="evidence" value="ECO:0007669"/>
    <property type="project" value="UniProtKB-KW"/>
</dbReference>
<dbReference type="GO" id="GO:0005737">
    <property type="term" value="C:cytoplasm"/>
    <property type="evidence" value="ECO:0007669"/>
    <property type="project" value="UniProtKB-SubCell"/>
</dbReference>
<dbReference type="EMBL" id="AP017470">
    <property type="protein sequence ID" value="BBB33249.1"/>
    <property type="molecule type" value="Genomic_DNA"/>
</dbReference>
<keyword evidence="11" id="KW-0699">rRNA-binding</keyword>
<comment type="cofactor">
    <cofactor evidence="1">
        <name>Mg(2+)</name>
        <dbReference type="ChEBI" id="CHEBI:18420"/>
    </cofactor>
</comment>
<dbReference type="Gene3D" id="3.40.1260.20">
    <property type="entry name" value="Ribonuclease E, catalytic domain"/>
    <property type="match status" value="1"/>
</dbReference>
<evidence type="ECO:0000256" key="14">
    <source>
        <dbReference type="ARBA" id="ARBA00022842"/>
    </source>
</evidence>
<dbReference type="GO" id="GO:0004519">
    <property type="term" value="F:endonuclease activity"/>
    <property type="evidence" value="ECO:0007669"/>
    <property type="project" value="UniProtKB-KW"/>
</dbReference>
<evidence type="ECO:0000256" key="15">
    <source>
        <dbReference type="ARBA" id="ARBA00022884"/>
    </source>
</evidence>
<keyword evidence="6" id="KW-0698">rRNA processing</keyword>
<keyword evidence="15" id="KW-0694">RNA-binding</keyword>
<dbReference type="CDD" id="cd04453">
    <property type="entry name" value="S1_RNase_E"/>
    <property type="match status" value="1"/>
</dbReference>
<dbReference type="GO" id="GO:0006364">
    <property type="term" value="P:rRNA processing"/>
    <property type="evidence" value="ECO:0007669"/>
    <property type="project" value="UniProtKB-KW"/>
</dbReference>
<evidence type="ECO:0000256" key="13">
    <source>
        <dbReference type="ARBA" id="ARBA00022801"/>
    </source>
</evidence>